<comment type="caution">
    <text evidence="2">The sequence shown here is derived from an EMBL/GenBank/DDBJ whole genome shotgun (WGS) entry which is preliminary data.</text>
</comment>
<evidence type="ECO:0000313" key="3">
    <source>
        <dbReference type="Proteomes" id="UP000664477"/>
    </source>
</evidence>
<dbReference type="AlphaFoldDB" id="A0A939NCA6"/>
<gene>
    <name evidence="2" type="ORF">J4727_09900</name>
</gene>
<evidence type="ECO:0000256" key="1">
    <source>
        <dbReference type="SAM" id="MobiDB-lite"/>
    </source>
</evidence>
<feature type="region of interest" description="Disordered" evidence="1">
    <location>
        <begin position="28"/>
        <end position="85"/>
    </location>
</feature>
<accession>A0A939NCA6</accession>
<evidence type="ECO:0000313" key="2">
    <source>
        <dbReference type="EMBL" id="MBO1916190.1"/>
    </source>
</evidence>
<dbReference type="EMBL" id="JAGETQ010000044">
    <property type="protein sequence ID" value="MBO1916190.1"/>
    <property type="molecule type" value="Genomic_DNA"/>
</dbReference>
<name>A0A939NCA6_PRORE</name>
<dbReference type="Proteomes" id="UP000664477">
    <property type="component" value="Unassembled WGS sequence"/>
</dbReference>
<feature type="compositionally biased region" description="Basic and acidic residues" evidence="1">
    <location>
        <begin position="28"/>
        <end position="44"/>
    </location>
</feature>
<sequence>MMSQASDQQVKALTADLNKQLALLKQKEDGLKKAETEPNHREALAKQQADAKALAEKTSSLLPNCNKKRNKRKNSSVLSRADGEG</sequence>
<protein>
    <submittedName>
        <fullName evidence="2">Uncharacterized protein</fullName>
    </submittedName>
</protein>
<organism evidence="2 3">
    <name type="scientific">Providencia rettgeri</name>
    <dbReference type="NCBI Taxonomy" id="587"/>
    <lineage>
        <taxon>Bacteria</taxon>
        <taxon>Pseudomonadati</taxon>
        <taxon>Pseudomonadota</taxon>
        <taxon>Gammaproteobacteria</taxon>
        <taxon>Enterobacterales</taxon>
        <taxon>Morganellaceae</taxon>
        <taxon>Providencia</taxon>
    </lineage>
</organism>
<reference evidence="2" key="1">
    <citation type="submission" date="2021-03" db="EMBL/GenBank/DDBJ databases">
        <title>Molecular epidemiology and mechanisms of colistin and carbapenem resistance in Enterobacteriaceae from clinical isolates, the environment and porcine samples in Pretoria, South Africa.</title>
        <authorList>
            <person name="Bogoshi D."/>
            <person name="Mbelle N.M."/>
            <person name="Naidoo V."/>
            <person name="Osei Sekyere J."/>
        </authorList>
    </citation>
    <scope>NUCLEOTIDE SEQUENCE</scope>
    <source>
        <strain evidence="2">C052</strain>
    </source>
</reference>
<proteinExistence type="predicted"/>